<evidence type="ECO:0000313" key="2">
    <source>
        <dbReference type="Proteomes" id="UP000192132"/>
    </source>
</evidence>
<dbReference type="CDD" id="cd00093">
    <property type="entry name" value="HTH_XRE"/>
    <property type="match status" value="1"/>
</dbReference>
<name>A0A1S8CQX5_9GAMM</name>
<evidence type="ECO:0000313" key="1">
    <source>
        <dbReference type="EMBL" id="ONG37968.1"/>
    </source>
</evidence>
<dbReference type="Proteomes" id="UP000192132">
    <property type="component" value="Unassembled WGS sequence"/>
</dbReference>
<dbReference type="RefSeq" id="WP_076879094.1">
    <property type="nucleotide sequence ID" value="NZ_MLCN01000039.1"/>
</dbReference>
<reference evidence="1 2" key="1">
    <citation type="submission" date="2016-10" db="EMBL/GenBank/DDBJ databases">
        <title>Draft Genome sequence of Alkanindiges sp. strain H1.</title>
        <authorList>
            <person name="Subhash Y."/>
            <person name="Lee S."/>
        </authorList>
    </citation>
    <scope>NUCLEOTIDE SEQUENCE [LARGE SCALE GENOMIC DNA]</scope>
    <source>
        <strain evidence="1 2">H1</strain>
    </source>
</reference>
<dbReference type="OrthoDB" id="8907865at2"/>
<dbReference type="EMBL" id="MLCN01000039">
    <property type="protein sequence ID" value="ONG37968.1"/>
    <property type="molecule type" value="Genomic_DNA"/>
</dbReference>
<organism evidence="1 2">
    <name type="scientific">Alkanindiges hydrocarboniclasticus</name>
    <dbReference type="NCBI Taxonomy" id="1907941"/>
    <lineage>
        <taxon>Bacteria</taxon>
        <taxon>Pseudomonadati</taxon>
        <taxon>Pseudomonadota</taxon>
        <taxon>Gammaproteobacteria</taxon>
        <taxon>Moraxellales</taxon>
        <taxon>Moraxellaceae</taxon>
        <taxon>Alkanindiges</taxon>
    </lineage>
</organism>
<dbReference type="STRING" id="1907941.BKE30_13330"/>
<sequence>MPYSEFQRLIGKAGLTIKEFAELLGMNPNSITNYHKVGFVPSHIAIIISLTSSMKDQGIDFYGIFEKVKEYNCGTNEGEIVSE</sequence>
<proteinExistence type="predicted"/>
<dbReference type="AlphaFoldDB" id="A0A1S8CQX5"/>
<keyword evidence="2" id="KW-1185">Reference proteome</keyword>
<protein>
    <submittedName>
        <fullName evidence="1">Uncharacterized protein</fullName>
    </submittedName>
</protein>
<dbReference type="InterPro" id="IPR001387">
    <property type="entry name" value="Cro/C1-type_HTH"/>
</dbReference>
<accession>A0A1S8CQX5</accession>
<gene>
    <name evidence="1" type="ORF">BKE30_13330</name>
</gene>
<comment type="caution">
    <text evidence="1">The sequence shown here is derived from an EMBL/GenBank/DDBJ whole genome shotgun (WGS) entry which is preliminary data.</text>
</comment>